<keyword evidence="3" id="KW-1185">Reference proteome</keyword>
<feature type="signal peptide" evidence="1">
    <location>
        <begin position="1"/>
        <end position="30"/>
    </location>
</feature>
<evidence type="ECO:0000313" key="2">
    <source>
        <dbReference type="EMBL" id="CAQ81071.1"/>
    </source>
</evidence>
<dbReference type="SUPFAM" id="SSF53850">
    <property type="entry name" value="Periplasmic binding protein-like II"/>
    <property type="match status" value="1"/>
</dbReference>
<dbReference type="Proteomes" id="UP000001730">
    <property type="component" value="Chromosome 2"/>
</dbReference>
<accession>B6EQU3</accession>
<dbReference type="HOGENOM" id="CLU_124904_1_0_6"/>
<gene>
    <name evidence="2" type="ordered locus">VSAL_II0317</name>
</gene>
<sequence>MVDVKNTQCYLSCSSFFFMILLSFFISPSAASTNARHDSYVIFSMGSSFEPLSKSRARMIYTGKIKKINNTKVVLSDWPDSSPEKETFYKVLLGKTVSQMNGYWASLAFSGKAKPPKPIKAEDVTVLVEWLKENPTGIGYAPLSSLPSGAHVLFIISKGN</sequence>
<evidence type="ECO:0000313" key="3">
    <source>
        <dbReference type="Proteomes" id="UP000001730"/>
    </source>
</evidence>
<organism evidence="2 3">
    <name type="scientific">Aliivibrio salmonicida (strain LFI1238)</name>
    <name type="common">Vibrio salmonicida (strain LFI1238)</name>
    <dbReference type="NCBI Taxonomy" id="316275"/>
    <lineage>
        <taxon>Bacteria</taxon>
        <taxon>Pseudomonadati</taxon>
        <taxon>Pseudomonadota</taxon>
        <taxon>Gammaproteobacteria</taxon>
        <taxon>Vibrionales</taxon>
        <taxon>Vibrionaceae</taxon>
        <taxon>Aliivibrio</taxon>
    </lineage>
</organism>
<proteinExistence type="predicted"/>
<protein>
    <submittedName>
        <fullName evidence="2">Membrane protein</fullName>
    </submittedName>
</protein>
<dbReference type="EMBL" id="FM178380">
    <property type="protein sequence ID" value="CAQ81071.1"/>
    <property type="molecule type" value="Genomic_DNA"/>
</dbReference>
<dbReference type="Gene3D" id="3.40.190.10">
    <property type="entry name" value="Periplasmic binding protein-like II"/>
    <property type="match status" value="1"/>
</dbReference>
<keyword evidence="1" id="KW-0732">Signal</keyword>
<dbReference type="KEGG" id="vsa:VSAL_II0317"/>
<name>B6EQU3_ALISL</name>
<dbReference type="AlphaFoldDB" id="B6EQU3"/>
<reference evidence="2 3" key="1">
    <citation type="journal article" date="2008" name="BMC Genomics">
        <title>The genome sequence of the fish pathogen Aliivibrio salmonicida strain LFI1238 shows extensive evidence of gene decay.</title>
        <authorList>
            <person name="Hjerde E."/>
            <person name="Lorentzen M.S."/>
            <person name="Holden M.T."/>
            <person name="Seeger K."/>
            <person name="Paulsen S."/>
            <person name="Bason N."/>
            <person name="Churcher C."/>
            <person name="Harris D."/>
            <person name="Norbertczak H."/>
            <person name="Quail M.A."/>
            <person name="Sanders S."/>
            <person name="Thurston S."/>
            <person name="Parkhill J."/>
            <person name="Willassen N.P."/>
            <person name="Thomson N.R."/>
        </authorList>
    </citation>
    <scope>NUCLEOTIDE SEQUENCE [LARGE SCALE GENOMIC DNA]</scope>
    <source>
        <strain evidence="2 3">LFI1238</strain>
    </source>
</reference>
<evidence type="ECO:0000256" key="1">
    <source>
        <dbReference type="SAM" id="SignalP"/>
    </source>
</evidence>
<feature type="chain" id="PRO_5002842525" evidence="1">
    <location>
        <begin position="31"/>
        <end position="160"/>
    </location>
</feature>
<dbReference type="eggNOG" id="COG0226">
    <property type="taxonomic scope" value="Bacteria"/>
</dbReference>